<dbReference type="AlphaFoldDB" id="A0A4Q9GQV1"/>
<dbReference type="Pfam" id="PF20619">
    <property type="entry name" value="DUF6804"/>
    <property type="match status" value="1"/>
</dbReference>
<sequence length="117" mass="12991">MSDRYPTPQFRRTALAPGLLAAIVLFVGIPLIGTGGYLVIQYAVSILALILSVFAWQARQWWWLLGLVPIAVLFNPVWPLALDENGVIPALHYLSVLVFVGAAILVKVPNEEDRNRR</sequence>
<accession>A0A4Q9GQV1</accession>
<comment type="caution">
    <text evidence="2">The sequence shown here is derived from an EMBL/GenBank/DDBJ whole genome shotgun (WGS) entry which is preliminary data.</text>
</comment>
<evidence type="ECO:0000313" key="3">
    <source>
        <dbReference type="Proteomes" id="UP000294194"/>
    </source>
</evidence>
<dbReference type="InterPro" id="IPR046548">
    <property type="entry name" value="DUF6804"/>
</dbReference>
<feature type="transmembrane region" description="Helical" evidence="1">
    <location>
        <begin position="38"/>
        <end position="56"/>
    </location>
</feature>
<reference evidence="3" key="1">
    <citation type="submission" date="2019-02" db="EMBL/GenBank/DDBJ databases">
        <title>Glaciihabitans arcticus sp. nov., a psychrotolerant bacterium isolated from polar soil.</title>
        <authorList>
            <person name="Dahal R.H."/>
        </authorList>
    </citation>
    <scope>NUCLEOTIDE SEQUENCE [LARGE SCALE GENOMIC DNA]</scope>
    <source>
        <strain evidence="3">RP-3-7</strain>
    </source>
</reference>
<keyword evidence="1" id="KW-1133">Transmembrane helix</keyword>
<feature type="transmembrane region" description="Helical" evidence="1">
    <location>
        <begin position="12"/>
        <end position="32"/>
    </location>
</feature>
<keyword evidence="1" id="KW-0472">Membrane</keyword>
<evidence type="ECO:0000313" key="2">
    <source>
        <dbReference type="EMBL" id="TBN56394.1"/>
    </source>
</evidence>
<evidence type="ECO:0000256" key="1">
    <source>
        <dbReference type="SAM" id="Phobius"/>
    </source>
</evidence>
<dbReference type="RefSeq" id="WP_130980504.1">
    <property type="nucleotide sequence ID" value="NZ_SISG01000001.1"/>
</dbReference>
<name>A0A4Q9GQV1_9MICO</name>
<protein>
    <submittedName>
        <fullName evidence="2">Uncharacterized protein</fullName>
    </submittedName>
</protein>
<organism evidence="2 3">
    <name type="scientific">Glaciihabitans arcticus</name>
    <dbReference type="NCBI Taxonomy" id="2668039"/>
    <lineage>
        <taxon>Bacteria</taxon>
        <taxon>Bacillati</taxon>
        <taxon>Actinomycetota</taxon>
        <taxon>Actinomycetes</taxon>
        <taxon>Micrococcales</taxon>
        <taxon>Microbacteriaceae</taxon>
        <taxon>Glaciihabitans</taxon>
    </lineage>
</organism>
<dbReference type="Proteomes" id="UP000294194">
    <property type="component" value="Unassembled WGS sequence"/>
</dbReference>
<dbReference type="EMBL" id="SISG01000001">
    <property type="protein sequence ID" value="TBN56394.1"/>
    <property type="molecule type" value="Genomic_DNA"/>
</dbReference>
<feature type="transmembrane region" description="Helical" evidence="1">
    <location>
        <begin position="90"/>
        <end position="108"/>
    </location>
</feature>
<keyword evidence="3" id="KW-1185">Reference proteome</keyword>
<keyword evidence="1" id="KW-0812">Transmembrane</keyword>
<gene>
    <name evidence="2" type="ORF">EYE40_02700</name>
</gene>
<proteinExistence type="predicted"/>
<feature type="transmembrane region" description="Helical" evidence="1">
    <location>
        <begin position="61"/>
        <end position="78"/>
    </location>
</feature>